<dbReference type="PANTHER" id="PTHR37507">
    <property type="entry name" value="SPORULATION PROTEIN YDCC"/>
    <property type="match status" value="1"/>
</dbReference>
<reference evidence="1" key="1">
    <citation type="submission" date="2022-06" db="EMBL/GenBank/DDBJ databases">
        <title>Alkalicoccobacillus porphyridii sp. nov., isolated from a marine red alga, Porphyridium purpureum and reclassification of Shouchella plakortidis and Shouchella gibsonii as Alkalicoccobacillus plakortidis comb. nov. and Alkalicoccobacillus gibsonii comb. nov.</title>
        <authorList>
            <person name="Kim K.H."/>
            <person name="Lee J.K."/>
            <person name="Han D.M."/>
            <person name="Baek J.H."/>
            <person name="Jeon C.O."/>
        </authorList>
    </citation>
    <scope>NUCLEOTIDE SEQUENCE</scope>
    <source>
        <strain evidence="1">DSM 19153</strain>
    </source>
</reference>
<dbReference type="Gene3D" id="2.50.20.10">
    <property type="entry name" value="Lipoprotein localisation LolA/LolB/LppX"/>
    <property type="match status" value="1"/>
</dbReference>
<keyword evidence="2" id="KW-1185">Reference proteome</keyword>
<evidence type="ECO:0000313" key="2">
    <source>
        <dbReference type="Proteomes" id="UP001203665"/>
    </source>
</evidence>
<organism evidence="1 2">
    <name type="scientific">Alkalicoccobacillus plakortidis</name>
    <dbReference type="NCBI Taxonomy" id="444060"/>
    <lineage>
        <taxon>Bacteria</taxon>
        <taxon>Bacillati</taxon>
        <taxon>Bacillota</taxon>
        <taxon>Bacilli</taxon>
        <taxon>Bacillales</taxon>
        <taxon>Bacillaceae</taxon>
        <taxon>Alkalicoccobacillus</taxon>
    </lineage>
</organism>
<dbReference type="Proteomes" id="UP001203665">
    <property type="component" value="Unassembled WGS sequence"/>
</dbReference>
<name>A0ABT0XGF5_9BACI</name>
<proteinExistence type="predicted"/>
<dbReference type="PANTHER" id="PTHR37507:SF2">
    <property type="entry name" value="SPORULATION PROTEIN YDCC"/>
    <property type="match status" value="1"/>
</dbReference>
<sequence length="347" mass="40869">MKRLLTLIPVCVLLTGCFQEMKAEDIFYEVFENDENQQTYKIEFTTKSDGEDQNSAFLEWRDEDGNYRSESYENDEINFISVRKDGNSSHKDYENESIMYTNFEEDQVNPSPNPSEEIQEIIKFYSGDFDIKLIGTEDILDRKTYHLRFDVKEEHNIGMIGEIDLWVDSSTWVILKETIKDGETLFEREAKNFETLSDFPEGIFELDNDEGFTEDDFEDEFQSEPTTLEEASETFPVPFLILNEDFDFESGNIRPDYMFDDYYTLQFDFRDDRGLIDVYIEHEWGLEDILGLAIETTVRDQPALLIDEESLLSVNWQENGLQYLLTFNGDYTREDAENIISDMEFME</sequence>
<dbReference type="PROSITE" id="PS51257">
    <property type="entry name" value="PROKAR_LIPOPROTEIN"/>
    <property type="match status" value="1"/>
</dbReference>
<gene>
    <name evidence="1" type="ORF">NDM98_01425</name>
</gene>
<dbReference type="InterPro" id="IPR052944">
    <property type="entry name" value="Sporulation_related"/>
</dbReference>
<evidence type="ECO:0008006" key="3">
    <source>
        <dbReference type="Google" id="ProtNLM"/>
    </source>
</evidence>
<dbReference type="EMBL" id="JAMQJY010000001">
    <property type="protein sequence ID" value="MCM2674309.1"/>
    <property type="molecule type" value="Genomic_DNA"/>
</dbReference>
<comment type="caution">
    <text evidence="1">The sequence shown here is derived from an EMBL/GenBank/DDBJ whole genome shotgun (WGS) entry which is preliminary data.</text>
</comment>
<evidence type="ECO:0000313" key="1">
    <source>
        <dbReference type="EMBL" id="MCM2674309.1"/>
    </source>
</evidence>
<accession>A0ABT0XGF5</accession>
<protein>
    <recommendedName>
        <fullName evidence="3">Outer membrane lipoprotein-sorting protein</fullName>
    </recommendedName>
</protein>
<dbReference type="RefSeq" id="WP_251603748.1">
    <property type="nucleotide sequence ID" value="NZ_JAMQJY010000001.1"/>
</dbReference>